<proteinExistence type="evidence at transcript level"/>
<organism evidence="11">
    <name type="scientific">Bos taurus</name>
    <name type="common">Bovine</name>
    <dbReference type="NCBI Taxonomy" id="9913"/>
    <lineage>
        <taxon>Eukaryota</taxon>
        <taxon>Metazoa</taxon>
        <taxon>Chordata</taxon>
        <taxon>Craniata</taxon>
        <taxon>Vertebrata</taxon>
        <taxon>Euteleostomi</taxon>
        <taxon>Mammalia</taxon>
        <taxon>Eutheria</taxon>
        <taxon>Laurasiatheria</taxon>
        <taxon>Artiodactyla</taxon>
        <taxon>Ruminantia</taxon>
        <taxon>Pecora</taxon>
        <taxon>Bovidae</taxon>
        <taxon>Bovinae</taxon>
        <taxon>Bos</taxon>
    </lineage>
</organism>
<evidence type="ECO:0000256" key="2">
    <source>
        <dbReference type="ARBA" id="ARBA00008474"/>
    </source>
</evidence>
<keyword evidence="7" id="KW-0325">Glycoprotein</keyword>
<dbReference type="InterPro" id="IPR018116">
    <property type="entry name" value="Somatotropin_CS"/>
</dbReference>
<evidence type="ECO:0000256" key="8">
    <source>
        <dbReference type="PIRSR" id="PIRSR601400-1"/>
    </source>
</evidence>
<keyword evidence="6" id="KW-1015">Disulfide bond</keyword>
<sequence>MAPAPSFRGHQWTYNPVRGSCLLLLLVMSNLLLCQGNSCPSCCPDVSDIPLDLLRELFLNATLLSQSILKHSRIMLNEFDEKYAQGKLYYLTATKSCHTNSLHTTEDMDKAEKIDNEDLSKWILMLLYSWHRPLYLLVKDLQSMKEVSDTILSSAKENMRKIEELQAFIERQFSQVIYPVIRTIFKARIYWSGLASLVSNDEDVRHSAFYKLFMCLYRDSRKLDMYTEILACRITNTC</sequence>
<evidence type="ECO:0000256" key="7">
    <source>
        <dbReference type="ARBA" id="ARBA00023180"/>
    </source>
</evidence>
<dbReference type="PANTHER" id="PTHR11417:SF5">
    <property type="entry name" value="PROLACTIN"/>
    <property type="match status" value="1"/>
</dbReference>
<dbReference type="PRINTS" id="PR00836">
    <property type="entry name" value="SOMATOTROPIN"/>
</dbReference>
<dbReference type="SUPFAM" id="SSF47266">
    <property type="entry name" value="4-helical cytokines"/>
    <property type="match status" value="1"/>
</dbReference>
<keyword evidence="8" id="KW-0862">Zinc</keyword>
<evidence type="ECO:0000313" key="11">
    <source>
        <dbReference type="EMBL" id="DAA05610.1"/>
    </source>
</evidence>
<comment type="similarity">
    <text evidence="2 9">Belongs to the somatotropin/prolactin family.</text>
</comment>
<keyword evidence="3" id="KW-0964">Secreted</keyword>
<dbReference type="FunFam" id="1.20.1250.10:FF:000039">
    <property type="entry name" value="Placental prolactin-related protein 2"/>
    <property type="match status" value="1"/>
</dbReference>
<keyword evidence="4 9" id="KW-0372">Hormone</keyword>
<dbReference type="PROSITE" id="PS00338">
    <property type="entry name" value="SOMATOTROPIN_2"/>
    <property type="match status" value="1"/>
</dbReference>
<keyword evidence="5 10" id="KW-0732">Signal</keyword>
<dbReference type="InterPro" id="IPR009079">
    <property type="entry name" value="4_helix_cytokine-like_core"/>
</dbReference>
<evidence type="ECO:0000256" key="1">
    <source>
        <dbReference type="ARBA" id="ARBA00004613"/>
    </source>
</evidence>
<dbReference type="PANTHER" id="PTHR11417">
    <property type="entry name" value="SOMATOTROPIN,PROLACTIN"/>
    <property type="match status" value="1"/>
</dbReference>
<dbReference type="GO" id="GO:0009891">
    <property type="term" value="P:positive regulation of biosynthetic process"/>
    <property type="evidence" value="ECO:0007669"/>
    <property type="project" value="UniProtKB-ARBA"/>
</dbReference>
<dbReference type="GO" id="GO:0005179">
    <property type="term" value="F:hormone activity"/>
    <property type="evidence" value="ECO:0007669"/>
    <property type="project" value="UniProtKB-KW"/>
</dbReference>
<evidence type="ECO:0000256" key="10">
    <source>
        <dbReference type="SAM" id="SignalP"/>
    </source>
</evidence>
<dbReference type="GO" id="GO:0046872">
    <property type="term" value="F:metal ion binding"/>
    <property type="evidence" value="ECO:0007669"/>
    <property type="project" value="UniProtKB-KW"/>
</dbReference>
<evidence type="ECO:0000256" key="6">
    <source>
        <dbReference type="ARBA" id="ARBA00023157"/>
    </source>
</evidence>
<evidence type="ECO:0000256" key="4">
    <source>
        <dbReference type="ARBA" id="ARBA00022702"/>
    </source>
</evidence>
<dbReference type="EMBL" id="BK005438">
    <property type="protein sequence ID" value="DAA05610.1"/>
    <property type="molecule type" value="mRNA"/>
</dbReference>
<dbReference type="CDD" id="cd10288">
    <property type="entry name" value="prolactin_like"/>
    <property type="match status" value="1"/>
</dbReference>
<feature type="binding site" evidence="8">
    <location>
        <position position="224"/>
    </location>
    <ligand>
        <name>Zn(2+)</name>
        <dbReference type="ChEBI" id="CHEBI:29105"/>
    </ligand>
</feature>
<dbReference type="AlphaFoldDB" id="Q1ECS9"/>
<keyword evidence="8" id="KW-0479">Metal-binding</keyword>
<dbReference type="Gene3D" id="1.20.1250.10">
    <property type="match status" value="1"/>
</dbReference>
<reference evidence="11" key="1">
    <citation type="journal article" date="2006" name="Physiol. Genomics">
        <title>Discovery of eight novel divergent homologs expressed in cattle placenta.</title>
        <authorList>
            <person name="Larson J.H."/>
            <person name="Kumar C.G."/>
            <person name="Everts R.E."/>
            <person name="Green C.A."/>
            <person name="Everts-van der Wind A."/>
            <person name="Band M.R."/>
            <person name="Lewin H.A."/>
        </authorList>
    </citation>
    <scope>NUCLEOTIDE SEQUENCE</scope>
</reference>
<evidence type="ECO:0000256" key="5">
    <source>
        <dbReference type="ARBA" id="ARBA00022729"/>
    </source>
</evidence>
<name>Q1ECS9_BOVIN</name>
<comment type="subcellular location">
    <subcellularLocation>
        <location evidence="1 9">Secreted</location>
    </subcellularLocation>
</comment>
<dbReference type="InterPro" id="IPR001400">
    <property type="entry name" value="Somatotropin/Prolactin"/>
</dbReference>
<feature type="signal peptide" evidence="10">
    <location>
        <begin position="1"/>
        <end position="36"/>
    </location>
</feature>
<dbReference type="GO" id="GO:0005576">
    <property type="term" value="C:extracellular region"/>
    <property type="evidence" value="ECO:0007669"/>
    <property type="project" value="UniProtKB-SubCell"/>
</dbReference>
<protein>
    <submittedName>
        <fullName evidence="11">Prolactin-related protein 11</fullName>
    </submittedName>
</protein>
<dbReference type="Pfam" id="PF00103">
    <property type="entry name" value="Hormone_1"/>
    <property type="match status" value="1"/>
</dbReference>
<evidence type="ECO:0000256" key="9">
    <source>
        <dbReference type="RuleBase" id="RU003618"/>
    </source>
</evidence>
<evidence type="ECO:0000256" key="3">
    <source>
        <dbReference type="ARBA" id="ARBA00022525"/>
    </source>
</evidence>
<feature type="chain" id="PRO_5004188323" evidence="10">
    <location>
        <begin position="37"/>
        <end position="238"/>
    </location>
</feature>
<accession>Q1ECS9</accession>